<name>A0AB39L6J8_9MICC</name>
<sequence>MRILTSHGRQEPTSTALATDVEATLAAVRAWLEEQLEGDVPS</sequence>
<dbReference type="AlphaFoldDB" id="A0AB39L6J8"/>
<evidence type="ECO:0000313" key="1">
    <source>
        <dbReference type="EMBL" id="XDP46543.1"/>
    </source>
</evidence>
<gene>
    <name evidence="1" type="ORF">AB5L97_05905</name>
</gene>
<protein>
    <submittedName>
        <fullName evidence="1">Uncharacterized protein</fullName>
    </submittedName>
</protein>
<organism evidence="1">
    <name type="scientific">Sinomonas puerhi</name>
    <dbReference type="NCBI Taxonomy" id="3238584"/>
    <lineage>
        <taxon>Bacteria</taxon>
        <taxon>Bacillati</taxon>
        <taxon>Actinomycetota</taxon>
        <taxon>Actinomycetes</taxon>
        <taxon>Micrococcales</taxon>
        <taxon>Micrococcaceae</taxon>
        <taxon>Sinomonas</taxon>
    </lineage>
</organism>
<reference evidence="1" key="1">
    <citation type="submission" date="2024-07" db="EMBL/GenBank/DDBJ databases">
        <authorList>
            <person name="fu j."/>
        </authorList>
    </citation>
    <scope>NUCLEOTIDE SEQUENCE</scope>
    <source>
        <strain evidence="1">P10A9</strain>
    </source>
</reference>
<proteinExistence type="predicted"/>
<accession>A0AB39L6J8</accession>
<dbReference type="RefSeq" id="WP_369046854.1">
    <property type="nucleotide sequence ID" value="NZ_CP163302.1"/>
</dbReference>
<dbReference type="EMBL" id="CP163302">
    <property type="protein sequence ID" value="XDP46543.1"/>
    <property type="molecule type" value="Genomic_DNA"/>
</dbReference>
<dbReference type="KEGG" id="spue:AB5L97_05905"/>